<keyword evidence="5 7" id="KW-1133">Transmembrane helix</keyword>
<dbReference type="PANTHER" id="PTHR30012:SF0">
    <property type="entry name" value="TYPE II SECRETION SYSTEM PROTEIN F-RELATED"/>
    <property type="match status" value="1"/>
</dbReference>
<evidence type="ECO:0000256" key="7">
    <source>
        <dbReference type="SAM" id="Phobius"/>
    </source>
</evidence>
<sequence>MIFNPFTIVLTTLAIGFAIRFLLRLTYGARGPERRDPVYLLFRGISWLLLIPLACVLAIWSLFGAFIPVFVVWYSGLEMALAKRSQMRQEAWSIVTRAMAANLPVGPALQWRLERFRGPVRRRLRRFVKDLAKGTELPVAIGKNARAFPPMAQAYAALAADGGLPISVVAGLEPVEDQRSQVWGLTRRFSYLAWVTLLMIGIVTFIFVAIVPSFEAIFIDFGLELPAISRSLIGLHQFPFAELLVSLISLTLILVGLLVVIVMLCYAVDLPVLASLNDYLFSAWRRADVLRLLANMIENRMPLPDAIDRLAHGKPKYPIFFIAHRLHQCHDEIASGADLPMSLQRADLIDPVDRDLLKAAQAVGNAPWALRSIADRCVAQAAFRWEAWQQVGFTLAIVLFGLFVAWICIALFVPLVKLINGLA</sequence>
<evidence type="ECO:0000256" key="2">
    <source>
        <dbReference type="ARBA" id="ARBA00005745"/>
    </source>
</evidence>
<dbReference type="AlphaFoldDB" id="A0A518K957"/>
<comment type="subcellular location">
    <subcellularLocation>
        <location evidence="1">Cell membrane</location>
        <topology evidence="1">Multi-pass membrane protein</topology>
    </subcellularLocation>
</comment>
<feature type="domain" description="Type II secretion system protein GspF" evidence="8">
    <location>
        <begin position="290"/>
        <end position="414"/>
    </location>
</feature>
<organism evidence="9 10">
    <name type="scientific">Botrimarina mediterranea</name>
    <dbReference type="NCBI Taxonomy" id="2528022"/>
    <lineage>
        <taxon>Bacteria</taxon>
        <taxon>Pseudomonadati</taxon>
        <taxon>Planctomycetota</taxon>
        <taxon>Planctomycetia</taxon>
        <taxon>Pirellulales</taxon>
        <taxon>Lacipirellulaceae</taxon>
        <taxon>Botrimarina</taxon>
    </lineage>
</organism>
<evidence type="ECO:0000259" key="8">
    <source>
        <dbReference type="Pfam" id="PF00482"/>
    </source>
</evidence>
<dbReference type="GO" id="GO:0005886">
    <property type="term" value="C:plasma membrane"/>
    <property type="evidence" value="ECO:0007669"/>
    <property type="project" value="UniProtKB-SubCell"/>
</dbReference>
<protein>
    <submittedName>
        <fullName evidence="9">Type IV pilin biogenesis protein</fullName>
    </submittedName>
</protein>
<comment type="similarity">
    <text evidence="2">Belongs to the GSP F family.</text>
</comment>
<proteinExistence type="inferred from homology"/>
<dbReference type="EMBL" id="CP036349">
    <property type="protein sequence ID" value="QDV74329.1"/>
    <property type="molecule type" value="Genomic_DNA"/>
</dbReference>
<evidence type="ECO:0000256" key="3">
    <source>
        <dbReference type="ARBA" id="ARBA00022475"/>
    </source>
</evidence>
<evidence type="ECO:0000256" key="1">
    <source>
        <dbReference type="ARBA" id="ARBA00004651"/>
    </source>
</evidence>
<evidence type="ECO:0000256" key="6">
    <source>
        <dbReference type="ARBA" id="ARBA00023136"/>
    </source>
</evidence>
<evidence type="ECO:0000256" key="5">
    <source>
        <dbReference type="ARBA" id="ARBA00022989"/>
    </source>
</evidence>
<evidence type="ECO:0000313" key="10">
    <source>
        <dbReference type="Proteomes" id="UP000316426"/>
    </source>
</evidence>
<reference evidence="9 10" key="1">
    <citation type="submission" date="2019-02" db="EMBL/GenBank/DDBJ databases">
        <title>Deep-cultivation of Planctomycetes and their phenomic and genomic characterization uncovers novel biology.</title>
        <authorList>
            <person name="Wiegand S."/>
            <person name="Jogler M."/>
            <person name="Boedeker C."/>
            <person name="Pinto D."/>
            <person name="Vollmers J."/>
            <person name="Rivas-Marin E."/>
            <person name="Kohn T."/>
            <person name="Peeters S.H."/>
            <person name="Heuer A."/>
            <person name="Rast P."/>
            <person name="Oberbeckmann S."/>
            <person name="Bunk B."/>
            <person name="Jeske O."/>
            <person name="Meyerdierks A."/>
            <person name="Storesund J.E."/>
            <person name="Kallscheuer N."/>
            <person name="Luecker S."/>
            <person name="Lage O.M."/>
            <person name="Pohl T."/>
            <person name="Merkel B.J."/>
            <person name="Hornburger P."/>
            <person name="Mueller R.-W."/>
            <person name="Bruemmer F."/>
            <person name="Labrenz M."/>
            <person name="Spormann A.M."/>
            <person name="Op den Camp H."/>
            <person name="Overmann J."/>
            <person name="Amann R."/>
            <person name="Jetten M.S.M."/>
            <person name="Mascher T."/>
            <person name="Medema M.H."/>
            <person name="Devos D.P."/>
            <person name="Kaster A.-K."/>
            <person name="Ovreas L."/>
            <person name="Rohde M."/>
            <person name="Galperin M.Y."/>
            <person name="Jogler C."/>
        </authorList>
    </citation>
    <scope>NUCLEOTIDE SEQUENCE [LARGE SCALE GENOMIC DNA]</scope>
    <source>
        <strain evidence="9 10">Spa11</strain>
    </source>
</reference>
<dbReference type="KEGG" id="bmei:Spa11_25310"/>
<evidence type="ECO:0000256" key="4">
    <source>
        <dbReference type="ARBA" id="ARBA00022692"/>
    </source>
</evidence>
<accession>A0A518K957</accession>
<dbReference type="InterPro" id="IPR003004">
    <property type="entry name" value="GspF/PilC"/>
</dbReference>
<dbReference type="Pfam" id="PF00482">
    <property type="entry name" value="T2SSF"/>
    <property type="match status" value="1"/>
</dbReference>
<dbReference type="PANTHER" id="PTHR30012">
    <property type="entry name" value="GENERAL SECRETION PATHWAY PROTEIN"/>
    <property type="match status" value="1"/>
</dbReference>
<keyword evidence="4 7" id="KW-0812">Transmembrane</keyword>
<keyword evidence="3" id="KW-1003">Cell membrane</keyword>
<dbReference type="Proteomes" id="UP000316426">
    <property type="component" value="Chromosome"/>
</dbReference>
<gene>
    <name evidence="9" type="ORF">Spa11_25310</name>
</gene>
<feature type="transmembrane region" description="Helical" evidence="7">
    <location>
        <begin position="189"/>
        <end position="211"/>
    </location>
</feature>
<name>A0A518K957_9BACT</name>
<feature type="transmembrane region" description="Helical" evidence="7">
    <location>
        <begin position="6"/>
        <end position="23"/>
    </location>
</feature>
<keyword evidence="10" id="KW-1185">Reference proteome</keyword>
<keyword evidence="6 7" id="KW-0472">Membrane</keyword>
<dbReference type="InterPro" id="IPR018076">
    <property type="entry name" value="T2SS_GspF_dom"/>
</dbReference>
<evidence type="ECO:0000313" key="9">
    <source>
        <dbReference type="EMBL" id="QDV74329.1"/>
    </source>
</evidence>
<dbReference type="Gene3D" id="1.20.81.30">
    <property type="entry name" value="Type II secretion system (T2SS), domain F"/>
    <property type="match status" value="1"/>
</dbReference>
<feature type="transmembrane region" description="Helical" evidence="7">
    <location>
        <begin position="393"/>
        <end position="416"/>
    </location>
</feature>
<feature type="transmembrane region" description="Helical" evidence="7">
    <location>
        <begin position="243"/>
        <end position="268"/>
    </location>
</feature>
<dbReference type="InterPro" id="IPR042094">
    <property type="entry name" value="T2SS_GspF_sf"/>
</dbReference>
<feature type="transmembrane region" description="Helical" evidence="7">
    <location>
        <begin position="44"/>
        <end position="74"/>
    </location>
</feature>